<gene>
    <name evidence="1" type="ORF">Pint_14459</name>
</gene>
<keyword evidence="2" id="KW-1185">Reference proteome</keyword>
<dbReference type="Proteomes" id="UP001163603">
    <property type="component" value="Chromosome 8"/>
</dbReference>
<dbReference type="EMBL" id="CM047743">
    <property type="protein sequence ID" value="KAJ0029848.1"/>
    <property type="molecule type" value="Genomic_DNA"/>
</dbReference>
<accession>A0ACC0Y740</accession>
<organism evidence="1 2">
    <name type="scientific">Pistacia integerrima</name>
    <dbReference type="NCBI Taxonomy" id="434235"/>
    <lineage>
        <taxon>Eukaryota</taxon>
        <taxon>Viridiplantae</taxon>
        <taxon>Streptophyta</taxon>
        <taxon>Embryophyta</taxon>
        <taxon>Tracheophyta</taxon>
        <taxon>Spermatophyta</taxon>
        <taxon>Magnoliopsida</taxon>
        <taxon>eudicotyledons</taxon>
        <taxon>Gunneridae</taxon>
        <taxon>Pentapetalae</taxon>
        <taxon>rosids</taxon>
        <taxon>malvids</taxon>
        <taxon>Sapindales</taxon>
        <taxon>Anacardiaceae</taxon>
        <taxon>Pistacia</taxon>
    </lineage>
</organism>
<proteinExistence type="predicted"/>
<evidence type="ECO:0000313" key="1">
    <source>
        <dbReference type="EMBL" id="KAJ0029848.1"/>
    </source>
</evidence>
<comment type="caution">
    <text evidence="1">The sequence shown here is derived from an EMBL/GenBank/DDBJ whole genome shotgun (WGS) entry which is preliminary data.</text>
</comment>
<reference evidence="2" key="1">
    <citation type="journal article" date="2023" name="G3 (Bethesda)">
        <title>Genome assembly and association tests identify interacting loci associated with vigor, precocity, and sex in interspecific pistachio rootstocks.</title>
        <authorList>
            <person name="Palmer W."/>
            <person name="Jacygrad E."/>
            <person name="Sagayaradj S."/>
            <person name="Cavanaugh K."/>
            <person name="Han R."/>
            <person name="Bertier L."/>
            <person name="Beede B."/>
            <person name="Kafkas S."/>
            <person name="Golino D."/>
            <person name="Preece J."/>
            <person name="Michelmore R."/>
        </authorList>
    </citation>
    <scope>NUCLEOTIDE SEQUENCE [LARGE SCALE GENOMIC DNA]</scope>
</reference>
<name>A0ACC0Y740_9ROSI</name>
<sequence length="65" mass="7800">MIYKLNFFWVEQLTNPNQIMEICNHRTTNTYKTHSLPLTNERQTQCNVVSIFLHFSPRISPVRTF</sequence>
<protein>
    <submittedName>
        <fullName evidence="1">Uncharacterized protein</fullName>
    </submittedName>
</protein>
<evidence type="ECO:0000313" key="2">
    <source>
        <dbReference type="Proteomes" id="UP001163603"/>
    </source>
</evidence>